<dbReference type="PRINTS" id="PR00723">
    <property type="entry name" value="SUBTILISIN"/>
</dbReference>
<accession>A0A173VI02</accession>
<dbReference type="PANTHER" id="PTHR43806:SF11">
    <property type="entry name" value="CEREVISIN-RELATED"/>
    <property type="match status" value="1"/>
</dbReference>
<sequence>MEHLYFTKVDKPPQDRRKKKGFVPRGDRKSNIQHGEELLSQVKNQVTENNDDIRRFRFEPHLVMKVELEKDAILSETNISKLESMGLKVIDTEEKELMVLFADDYELKEFNKAINDYKQGVIARTKIENEDLFCAIKGVSRWDEEDRKGQDIDELSEVDYIDCYLWIFDSLNETQKKADEFIKNTEGNCVKYCDKYISQTVAVVRLKIQKNQLPYFLKHPLVYKIDRIPSYHIKRTERTYINNISLSDIKYNSDFLTEKSSSICVIDSGILSGHPLIKDAIGDSKTFYVTDGYTANENDIAGHGTMVAGICEYGIIHPEDTFVPRIYLYSAKIHDGEYIGDFALCKQELDDEKIEINMEQEEILYNYFSGKITQEQLFEKLELKTRVPETKSIIKKYTHMHEKLIVNQMREIVAYFNSNYGCRIFNLSQGDLNYPYDDKKPRAWTCVLDELQREYDILFIVSSGNYDYAKEHDEKGILKDYPKYFYTDEQARVIDPAASSISITVGGIASSSVPFALRDETLNVLPISLRNQISSGTRIGPGIQKAIKPEFVAYGGDDTFNTILSKTSKNVGTCIMSLSNKLTEGIFSQGAGTSYAAPYVSHIAALILERYPEASNNLLRAILVSSSDVPREIELQVEKLEDTETFIDMLQPSFRLNAKGQIKSNKKKMLHYLAGYGYPNQEVATDSFEQRVMLLADMRQENAIEVDKTHIFELPIPREFESAKGKKRITVSLAYNPDVRKTRMDYLGKTMSFELIRGKSLEEVYQVCASQAGRDEADKAERFEAKYVCNMEDCGKALREHGTLQKGTFEFTRSSYGDNYYLVVDCKKNWSTEKQDYALVVTYQVDDKSVKLYELLKNRIRAPRSRGRV</sequence>
<dbReference type="EMBL" id="CYXX01000029">
    <property type="protein sequence ID" value="CUN26704.1"/>
    <property type="molecule type" value="Genomic_DNA"/>
</dbReference>
<evidence type="ECO:0000256" key="5">
    <source>
        <dbReference type="SAM" id="MobiDB-lite"/>
    </source>
</evidence>
<dbReference type="InterPro" id="IPR015500">
    <property type="entry name" value="Peptidase_S8_subtilisin-rel"/>
</dbReference>
<evidence type="ECO:0000256" key="1">
    <source>
        <dbReference type="ARBA" id="ARBA00011073"/>
    </source>
</evidence>
<keyword evidence="3" id="KW-0378">Hydrolase</keyword>
<proteinExistence type="inferred from homology"/>
<dbReference type="Gene3D" id="3.40.50.200">
    <property type="entry name" value="Peptidase S8/S53 domain"/>
    <property type="match status" value="1"/>
</dbReference>
<organism evidence="7 8">
    <name type="scientific">Roseburia inulinivorans</name>
    <dbReference type="NCBI Taxonomy" id="360807"/>
    <lineage>
        <taxon>Bacteria</taxon>
        <taxon>Bacillati</taxon>
        <taxon>Bacillota</taxon>
        <taxon>Clostridia</taxon>
        <taxon>Lachnospirales</taxon>
        <taxon>Lachnospiraceae</taxon>
        <taxon>Roseburia</taxon>
    </lineage>
</organism>
<dbReference type="SUPFAM" id="SSF52743">
    <property type="entry name" value="Subtilisin-like"/>
    <property type="match status" value="1"/>
</dbReference>
<dbReference type="Proteomes" id="UP000095453">
    <property type="component" value="Unassembled WGS sequence"/>
</dbReference>
<dbReference type="InterPro" id="IPR034074">
    <property type="entry name" value="Y4bN_pept_dom"/>
</dbReference>
<dbReference type="RefSeq" id="WP_055171215.1">
    <property type="nucleotide sequence ID" value="NZ_CYXX01000029.1"/>
</dbReference>
<dbReference type="AlphaFoldDB" id="A0A173VI02"/>
<dbReference type="InterPro" id="IPR000209">
    <property type="entry name" value="Peptidase_S8/S53_dom"/>
</dbReference>
<protein>
    <submittedName>
        <fullName evidence="7">Type VII secretion-associated serine protease mycosin</fullName>
    </submittedName>
</protein>
<evidence type="ECO:0000313" key="7">
    <source>
        <dbReference type="EMBL" id="CUN26704.1"/>
    </source>
</evidence>
<dbReference type="GO" id="GO:0006508">
    <property type="term" value="P:proteolysis"/>
    <property type="evidence" value="ECO:0007669"/>
    <property type="project" value="UniProtKB-KW"/>
</dbReference>
<feature type="domain" description="Peptidase S8/S53" evidence="6">
    <location>
        <begin position="259"/>
        <end position="643"/>
    </location>
</feature>
<evidence type="ECO:0000256" key="4">
    <source>
        <dbReference type="ARBA" id="ARBA00022825"/>
    </source>
</evidence>
<dbReference type="Pfam" id="PF00082">
    <property type="entry name" value="Peptidase_S8"/>
    <property type="match status" value="1"/>
</dbReference>
<dbReference type="PANTHER" id="PTHR43806">
    <property type="entry name" value="PEPTIDASE S8"/>
    <property type="match status" value="1"/>
</dbReference>
<evidence type="ECO:0000259" key="6">
    <source>
        <dbReference type="Pfam" id="PF00082"/>
    </source>
</evidence>
<evidence type="ECO:0000256" key="3">
    <source>
        <dbReference type="ARBA" id="ARBA00022801"/>
    </source>
</evidence>
<comment type="similarity">
    <text evidence="1">Belongs to the peptidase S8 family.</text>
</comment>
<evidence type="ECO:0000313" key="8">
    <source>
        <dbReference type="Proteomes" id="UP000095453"/>
    </source>
</evidence>
<feature type="region of interest" description="Disordered" evidence="5">
    <location>
        <begin position="1"/>
        <end position="30"/>
    </location>
</feature>
<dbReference type="GO" id="GO:0004252">
    <property type="term" value="F:serine-type endopeptidase activity"/>
    <property type="evidence" value="ECO:0007669"/>
    <property type="project" value="InterPro"/>
</dbReference>
<name>A0A173VI02_9FIRM</name>
<dbReference type="CDD" id="cd04847">
    <property type="entry name" value="Peptidases_S8_Subtilisin_like_2"/>
    <property type="match status" value="1"/>
</dbReference>
<gene>
    <name evidence="7" type="ORF">ERS852444_02970</name>
</gene>
<keyword evidence="4" id="KW-0720">Serine protease</keyword>
<keyword evidence="2 7" id="KW-0645">Protease</keyword>
<feature type="compositionally biased region" description="Basic and acidic residues" evidence="5">
    <location>
        <begin position="1"/>
        <end position="15"/>
    </location>
</feature>
<evidence type="ECO:0000256" key="2">
    <source>
        <dbReference type="ARBA" id="ARBA00022670"/>
    </source>
</evidence>
<reference evidence="7 8" key="1">
    <citation type="submission" date="2015-09" db="EMBL/GenBank/DDBJ databases">
        <authorList>
            <consortium name="Pathogen Informatics"/>
        </authorList>
    </citation>
    <scope>NUCLEOTIDE SEQUENCE [LARGE SCALE GENOMIC DNA]</scope>
    <source>
        <strain evidence="7 8">2789STDY5608887</strain>
    </source>
</reference>
<dbReference type="InterPro" id="IPR036852">
    <property type="entry name" value="Peptidase_S8/S53_dom_sf"/>
</dbReference>
<dbReference type="InterPro" id="IPR050131">
    <property type="entry name" value="Peptidase_S8_subtilisin-like"/>
</dbReference>